<sequence>LNWALCIKEEFMANRAYLYTCEKNPDGSGLCNFKGVSEWNYDIPVLYKILVSSQTQTFQSQVFQGDEHIALIGDTSGGVAALEEFVAKIKRKDSAPLIEEALAFLKSHSSSNSYFLLECAEIYDMESPDFEGQNQQLLKEVQGFSPMASYIVELLHEEQQRKGFNVLMGMLKPAQYVKTLEDVYELGFGNWSLTLCAMPEET</sequence>
<reference evidence="2 3" key="1">
    <citation type="journal article" date="2024" name="ISME J.">
        <title>Tailless and filamentous prophages are predominant in marine Vibrio.</title>
        <authorList>
            <person name="Steensen K."/>
            <person name="Seneca J."/>
            <person name="Bartlau N."/>
            <person name="Yu X.A."/>
            <person name="Hussain F.A."/>
            <person name="Polz M.F."/>
        </authorList>
    </citation>
    <scope>NUCLEOTIDE SEQUENCE [LARGE SCALE GENOMIC DNA]</scope>
    <source>
        <strain evidence="2 3">10N.222.51.A1</strain>
    </source>
</reference>
<dbReference type="Pfam" id="PF25135">
    <property type="entry name" value="DUF7822"/>
    <property type="match status" value="1"/>
</dbReference>
<feature type="domain" description="DUF7822" evidence="1">
    <location>
        <begin position="33"/>
        <end position="155"/>
    </location>
</feature>
<keyword evidence="3" id="KW-1185">Reference proteome</keyword>
<dbReference type="EMBL" id="JBFRUW010000198">
    <property type="protein sequence ID" value="MFA0570908.1"/>
    <property type="molecule type" value="Genomic_DNA"/>
</dbReference>
<proteinExistence type="predicted"/>
<feature type="non-terminal residue" evidence="2">
    <location>
        <position position="1"/>
    </location>
</feature>
<protein>
    <recommendedName>
        <fullName evidence="1">DUF7822 domain-containing protein</fullName>
    </recommendedName>
</protein>
<evidence type="ECO:0000259" key="1">
    <source>
        <dbReference type="Pfam" id="PF25135"/>
    </source>
</evidence>
<dbReference type="RefSeq" id="WP_372268756.1">
    <property type="nucleotide sequence ID" value="NZ_JBFRUW010000198.1"/>
</dbReference>
<accession>A0ABV4NHX7</accession>
<evidence type="ECO:0000313" key="3">
    <source>
        <dbReference type="Proteomes" id="UP001570417"/>
    </source>
</evidence>
<organism evidence="2 3">
    <name type="scientific">Vibrio gallaecicus</name>
    <dbReference type="NCBI Taxonomy" id="552386"/>
    <lineage>
        <taxon>Bacteria</taxon>
        <taxon>Pseudomonadati</taxon>
        <taxon>Pseudomonadota</taxon>
        <taxon>Gammaproteobacteria</taxon>
        <taxon>Vibrionales</taxon>
        <taxon>Vibrionaceae</taxon>
        <taxon>Vibrio</taxon>
    </lineage>
</organism>
<dbReference type="Proteomes" id="UP001570417">
    <property type="component" value="Unassembled WGS sequence"/>
</dbReference>
<dbReference type="InterPro" id="IPR056724">
    <property type="entry name" value="DUF7822"/>
</dbReference>
<comment type="caution">
    <text evidence="2">The sequence shown here is derived from an EMBL/GenBank/DDBJ whole genome shotgun (WGS) entry which is preliminary data.</text>
</comment>
<evidence type="ECO:0000313" key="2">
    <source>
        <dbReference type="EMBL" id="MFA0570908.1"/>
    </source>
</evidence>
<name>A0ABV4NHX7_9VIBR</name>
<gene>
    <name evidence="2" type="ORF">AB4566_21905</name>
</gene>